<dbReference type="PANTHER" id="PTHR10344:SF4">
    <property type="entry name" value="UMP-CMP KINASE 2, MITOCHONDRIAL"/>
    <property type="match status" value="1"/>
</dbReference>
<dbReference type="InterPro" id="IPR027417">
    <property type="entry name" value="P-loop_NTPase"/>
</dbReference>
<dbReference type="InterPro" id="IPR039430">
    <property type="entry name" value="Thymidylate_kin-like_dom"/>
</dbReference>
<dbReference type="InterPro" id="IPR018094">
    <property type="entry name" value="Thymidylate_kinase"/>
</dbReference>
<feature type="transmembrane region" description="Helical" evidence="12">
    <location>
        <begin position="46"/>
        <end position="65"/>
    </location>
</feature>
<dbReference type="HAMAP" id="MF_00165">
    <property type="entry name" value="Thymidylate_kinase"/>
    <property type="match status" value="1"/>
</dbReference>
<dbReference type="GO" id="GO:0006233">
    <property type="term" value="P:dTDP biosynthetic process"/>
    <property type="evidence" value="ECO:0007669"/>
    <property type="project" value="InterPro"/>
</dbReference>
<evidence type="ECO:0000256" key="2">
    <source>
        <dbReference type="ARBA" id="ARBA00012980"/>
    </source>
</evidence>
<keyword evidence="8" id="KW-0067">ATP-binding</keyword>
<dbReference type="FunFam" id="3.40.50.300:FF:000225">
    <property type="entry name" value="Thymidylate kinase"/>
    <property type="match status" value="1"/>
</dbReference>
<evidence type="ECO:0000256" key="3">
    <source>
        <dbReference type="ARBA" id="ARBA00017144"/>
    </source>
</evidence>
<comment type="caution">
    <text evidence="14">The sequence shown here is derived from an EMBL/GenBank/DDBJ whole genome shotgun (WGS) entry which is preliminary data.</text>
</comment>
<comment type="catalytic activity">
    <reaction evidence="9">
        <text>dTMP + ATP = dTDP + ADP</text>
        <dbReference type="Rhea" id="RHEA:13517"/>
        <dbReference type="ChEBI" id="CHEBI:30616"/>
        <dbReference type="ChEBI" id="CHEBI:58369"/>
        <dbReference type="ChEBI" id="CHEBI:63528"/>
        <dbReference type="ChEBI" id="CHEBI:456216"/>
        <dbReference type="EC" id="2.7.4.9"/>
    </reaction>
</comment>
<evidence type="ECO:0000256" key="6">
    <source>
        <dbReference type="ARBA" id="ARBA00022741"/>
    </source>
</evidence>
<feature type="compositionally biased region" description="Basic and acidic residues" evidence="11">
    <location>
        <begin position="393"/>
        <end position="409"/>
    </location>
</feature>
<evidence type="ECO:0000256" key="11">
    <source>
        <dbReference type="SAM" id="MobiDB-lite"/>
    </source>
</evidence>
<dbReference type="RefSeq" id="WP_171204409.1">
    <property type="nucleotide sequence ID" value="NZ_JABEMA010000465.1"/>
</dbReference>
<dbReference type="Proteomes" id="UP000555552">
    <property type="component" value="Unassembled WGS sequence"/>
</dbReference>
<evidence type="ECO:0000256" key="7">
    <source>
        <dbReference type="ARBA" id="ARBA00022777"/>
    </source>
</evidence>
<evidence type="ECO:0000313" key="15">
    <source>
        <dbReference type="Proteomes" id="UP000555552"/>
    </source>
</evidence>
<evidence type="ECO:0000256" key="10">
    <source>
        <dbReference type="ARBA" id="ARBA00057735"/>
    </source>
</evidence>
<dbReference type="GO" id="GO:0005524">
    <property type="term" value="F:ATP binding"/>
    <property type="evidence" value="ECO:0007669"/>
    <property type="project" value="UniProtKB-KW"/>
</dbReference>
<dbReference type="Pfam" id="PF02223">
    <property type="entry name" value="Thymidylate_kin"/>
    <property type="match status" value="1"/>
</dbReference>
<evidence type="ECO:0000256" key="12">
    <source>
        <dbReference type="SAM" id="Phobius"/>
    </source>
</evidence>
<dbReference type="EMBL" id="JABEMA010000465">
    <property type="protein sequence ID" value="NNH24691.1"/>
    <property type="molecule type" value="Genomic_DNA"/>
</dbReference>
<evidence type="ECO:0000256" key="4">
    <source>
        <dbReference type="ARBA" id="ARBA00022679"/>
    </source>
</evidence>
<comment type="similarity">
    <text evidence="1">Belongs to the thymidylate kinase family.</text>
</comment>
<dbReference type="SUPFAM" id="SSF52540">
    <property type="entry name" value="P-loop containing nucleoside triphosphate hydrolases"/>
    <property type="match status" value="1"/>
</dbReference>
<dbReference type="GO" id="GO:0006227">
    <property type="term" value="P:dUDP biosynthetic process"/>
    <property type="evidence" value="ECO:0007669"/>
    <property type="project" value="TreeGrafter"/>
</dbReference>
<keyword evidence="12" id="KW-0472">Membrane</keyword>
<evidence type="ECO:0000256" key="5">
    <source>
        <dbReference type="ARBA" id="ARBA00022727"/>
    </source>
</evidence>
<evidence type="ECO:0000256" key="1">
    <source>
        <dbReference type="ARBA" id="ARBA00009776"/>
    </source>
</evidence>
<keyword evidence="15" id="KW-1185">Reference proteome</keyword>
<gene>
    <name evidence="14" type="primary">tmk</name>
    <name evidence="14" type="ORF">HLB09_16675</name>
</gene>
<feature type="region of interest" description="Disordered" evidence="11">
    <location>
        <begin position="389"/>
        <end position="551"/>
    </location>
</feature>
<name>A0A849BPU1_9ACTN</name>
<evidence type="ECO:0000259" key="13">
    <source>
        <dbReference type="Pfam" id="PF02223"/>
    </source>
</evidence>
<feature type="transmembrane region" description="Helical" evidence="12">
    <location>
        <begin position="85"/>
        <end position="106"/>
    </location>
</feature>
<keyword evidence="6" id="KW-0547">Nucleotide-binding</keyword>
<feature type="compositionally biased region" description="Acidic residues" evidence="11">
    <location>
        <begin position="411"/>
        <end position="423"/>
    </location>
</feature>
<evidence type="ECO:0000256" key="8">
    <source>
        <dbReference type="ARBA" id="ARBA00022840"/>
    </source>
</evidence>
<dbReference type="InterPro" id="IPR018095">
    <property type="entry name" value="Thymidylate_kin_CS"/>
</dbReference>
<evidence type="ECO:0000256" key="9">
    <source>
        <dbReference type="ARBA" id="ARBA00048743"/>
    </source>
</evidence>
<comment type="function">
    <text evidence="10">Phosphorylation of dTMP to form dTDP in both de novo and salvage pathways of dTTP synthesis.</text>
</comment>
<feature type="domain" description="Thymidylate kinase-like" evidence="13">
    <location>
        <begin position="191"/>
        <end position="380"/>
    </location>
</feature>
<dbReference type="CDD" id="cd01672">
    <property type="entry name" value="TMPK"/>
    <property type="match status" value="1"/>
</dbReference>
<dbReference type="AlphaFoldDB" id="A0A849BPU1"/>
<dbReference type="GO" id="GO:0006235">
    <property type="term" value="P:dTTP biosynthetic process"/>
    <property type="evidence" value="ECO:0007669"/>
    <property type="project" value="TreeGrafter"/>
</dbReference>
<dbReference type="PROSITE" id="PS01331">
    <property type="entry name" value="THYMIDYLATE_KINASE"/>
    <property type="match status" value="1"/>
</dbReference>
<dbReference type="EC" id="2.7.4.9" evidence="2"/>
<keyword evidence="12" id="KW-0812">Transmembrane</keyword>
<dbReference type="GO" id="GO:0005829">
    <property type="term" value="C:cytosol"/>
    <property type="evidence" value="ECO:0007669"/>
    <property type="project" value="TreeGrafter"/>
</dbReference>
<evidence type="ECO:0000313" key="14">
    <source>
        <dbReference type="EMBL" id="NNH24691.1"/>
    </source>
</evidence>
<reference evidence="14 15" key="1">
    <citation type="submission" date="2020-05" db="EMBL/GenBank/DDBJ databases">
        <title>MicrobeNet Type strains.</title>
        <authorList>
            <person name="Nicholson A.C."/>
        </authorList>
    </citation>
    <scope>NUCLEOTIDE SEQUENCE [LARGE SCALE GENOMIC DNA]</scope>
    <source>
        <strain evidence="14 15">JCM 14547</strain>
    </source>
</reference>
<keyword evidence="4 14" id="KW-0808">Transferase</keyword>
<feature type="compositionally biased region" description="Basic and acidic residues" evidence="11">
    <location>
        <begin position="485"/>
        <end position="551"/>
    </location>
</feature>
<keyword evidence="12" id="KW-1133">Transmembrane helix</keyword>
<feature type="non-terminal residue" evidence="14">
    <location>
        <position position="551"/>
    </location>
</feature>
<dbReference type="NCBIfam" id="TIGR00041">
    <property type="entry name" value="DTMP_kinase"/>
    <property type="match status" value="1"/>
</dbReference>
<sequence>LGAGLLAGSALAARWATAGDAPGSVLTLAAGAASVLVLVAGPLTDLVLTAVLLALAGAAAGVALVASGHLEDGGRAVAARGAEPLVLGVVVVLGALSAGLVGGTTFPLGSAGRLDVGGAGVVLLLVGLVGLVASLVVVRPLADRAAGPLLPVLLARATSGAAAPSRGAAGAPRAHEGDAGGHGLPGVLVALEGGDGAGKTTQAVLLGRELERRGHDVVVTREPGATPLGARVRGLLLDRGADQPAVPPRAEALLYAADRAAHVHEVLRPALARGAVVVTDRYVDSSLAYQGAGRALPADEVAWLSSWATEGLLPDLVVVLDADAATAASRRGARGADDRLDAEPAPFHERVRQVFLDLARRGGDRYLVLDAGAAPEDVAARVLARLEPLLPGRPDEDPARDDADGHPLDDQPVDDDPRDDDAPDDRRGDDVPSPAVPGSTTPARPQPAVVAQDPEPAGGPVTAPLRVVAEPQPDGDGAPRGGATAREREATEVREIEAAQARRREAQEREAAEGREAAEEREREVAEAQEREREAAEAREREAAEAREREA</sequence>
<organism evidence="14 15">
    <name type="scientific">Pseudokineococcus marinus</name>
    <dbReference type="NCBI Taxonomy" id="351215"/>
    <lineage>
        <taxon>Bacteria</taxon>
        <taxon>Bacillati</taxon>
        <taxon>Actinomycetota</taxon>
        <taxon>Actinomycetes</taxon>
        <taxon>Kineosporiales</taxon>
        <taxon>Kineosporiaceae</taxon>
        <taxon>Pseudokineococcus</taxon>
    </lineage>
</organism>
<dbReference type="Gene3D" id="3.40.50.300">
    <property type="entry name" value="P-loop containing nucleotide triphosphate hydrolases"/>
    <property type="match status" value="1"/>
</dbReference>
<proteinExistence type="inferred from homology"/>
<dbReference type="GO" id="GO:0004798">
    <property type="term" value="F:dTMP kinase activity"/>
    <property type="evidence" value="ECO:0007669"/>
    <property type="project" value="UniProtKB-EC"/>
</dbReference>
<keyword evidence="5" id="KW-0545">Nucleotide biosynthesis</keyword>
<feature type="transmembrane region" description="Helical" evidence="12">
    <location>
        <begin position="118"/>
        <end position="138"/>
    </location>
</feature>
<keyword evidence="7 14" id="KW-0418">Kinase</keyword>
<feature type="non-terminal residue" evidence="14">
    <location>
        <position position="1"/>
    </location>
</feature>
<accession>A0A849BPU1</accession>
<dbReference type="PANTHER" id="PTHR10344">
    <property type="entry name" value="THYMIDYLATE KINASE"/>
    <property type="match status" value="1"/>
</dbReference>
<protein>
    <recommendedName>
        <fullName evidence="3">Thymidylate kinase</fullName>
        <ecNumber evidence="2">2.7.4.9</ecNumber>
    </recommendedName>
</protein>